<dbReference type="InterPro" id="IPR006195">
    <property type="entry name" value="aa-tRNA-synth_II"/>
</dbReference>
<keyword evidence="7 13" id="KW-0862">Zinc</keyword>
<dbReference type="PRINTS" id="PR01047">
    <property type="entry name" value="TRNASYNTHTHR"/>
</dbReference>
<comment type="subunit">
    <text evidence="13">Homodimer.</text>
</comment>
<evidence type="ECO:0000256" key="9">
    <source>
        <dbReference type="ARBA" id="ARBA00022884"/>
    </source>
</evidence>
<dbReference type="InterPro" id="IPR036621">
    <property type="entry name" value="Anticodon-bd_dom_sf"/>
</dbReference>
<dbReference type="Gene3D" id="3.30.54.20">
    <property type="match status" value="1"/>
</dbReference>
<evidence type="ECO:0000313" key="15">
    <source>
        <dbReference type="EMBL" id="PIP19723.1"/>
    </source>
</evidence>
<dbReference type="InterPro" id="IPR047246">
    <property type="entry name" value="ThrRS_anticodon"/>
</dbReference>
<dbReference type="InterPro" id="IPR002314">
    <property type="entry name" value="aa-tRNA-synt_IIb"/>
</dbReference>
<keyword evidence="11 13" id="KW-0030">Aminoacyl-tRNA synthetase</keyword>
<dbReference type="FunFam" id="3.30.54.20:FF:000002">
    <property type="entry name" value="Threonine--tRNA ligase"/>
    <property type="match status" value="1"/>
</dbReference>
<comment type="caution">
    <text evidence="15">The sequence shown here is derived from an EMBL/GenBank/DDBJ whole genome shotgun (WGS) entry which is preliminary data.</text>
</comment>
<dbReference type="SUPFAM" id="SSF52954">
    <property type="entry name" value="Class II aaRS ABD-related"/>
    <property type="match status" value="1"/>
</dbReference>
<dbReference type="NCBIfam" id="TIGR00418">
    <property type="entry name" value="thrS"/>
    <property type="match status" value="1"/>
</dbReference>
<dbReference type="SUPFAM" id="SSF55186">
    <property type="entry name" value="ThrRS/AlaRS common domain"/>
    <property type="match status" value="1"/>
</dbReference>
<dbReference type="Gene3D" id="3.30.930.10">
    <property type="entry name" value="Bira Bifunctional Protein, Domain 2"/>
    <property type="match status" value="1"/>
</dbReference>
<evidence type="ECO:0000256" key="1">
    <source>
        <dbReference type="ARBA" id="ARBA00008226"/>
    </source>
</evidence>
<dbReference type="CDD" id="cd00860">
    <property type="entry name" value="ThrRS_anticodon"/>
    <property type="match status" value="1"/>
</dbReference>
<comment type="catalytic activity">
    <reaction evidence="12 13">
        <text>tRNA(Thr) + L-threonine + ATP = L-threonyl-tRNA(Thr) + AMP + diphosphate + H(+)</text>
        <dbReference type="Rhea" id="RHEA:24624"/>
        <dbReference type="Rhea" id="RHEA-COMP:9670"/>
        <dbReference type="Rhea" id="RHEA-COMP:9704"/>
        <dbReference type="ChEBI" id="CHEBI:15378"/>
        <dbReference type="ChEBI" id="CHEBI:30616"/>
        <dbReference type="ChEBI" id="CHEBI:33019"/>
        <dbReference type="ChEBI" id="CHEBI:57926"/>
        <dbReference type="ChEBI" id="CHEBI:78442"/>
        <dbReference type="ChEBI" id="CHEBI:78534"/>
        <dbReference type="ChEBI" id="CHEBI:456215"/>
        <dbReference type="EC" id="6.1.1.3"/>
    </reaction>
</comment>
<dbReference type="InterPro" id="IPR045864">
    <property type="entry name" value="aa-tRNA-synth_II/BPL/LPL"/>
</dbReference>
<evidence type="ECO:0000256" key="12">
    <source>
        <dbReference type="ARBA" id="ARBA00049515"/>
    </source>
</evidence>
<dbReference type="PROSITE" id="PS50862">
    <property type="entry name" value="AA_TRNA_LIGASE_II"/>
    <property type="match status" value="1"/>
</dbReference>
<evidence type="ECO:0000256" key="4">
    <source>
        <dbReference type="ARBA" id="ARBA00022598"/>
    </source>
</evidence>
<dbReference type="AlphaFoldDB" id="A0A2G9YLY8"/>
<keyword evidence="9 13" id="KW-0694">RNA-binding</keyword>
<dbReference type="InterPro" id="IPR018163">
    <property type="entry name" value="Thr/Ala-tRNA-synth_IIc_edit"/>
</dbReference>
<dbReference type="FunFam" id="3.30.980.10:FF:000005">
    <property type="entry name" value="Threonyl-tRNA synthetase, mitochondrial"/>
    <property type="match status" value="1"/>
</dbReference>
<dbReference type="FunFam" id="3.30.930.10:FF:000002">
    <property type="entry name" value="Threonine--tRNA ligase"/>
    <property type="match status" value="1"/>
</dbReference>
<dbReference type="PANTHER" id="PTHR11451">
    <property type="entry name" value="THREONINE-TRNA LIGASE"/>
    <property type="match status" value="1"/>
</dbReference>
<dbReference type="GO" id="GO:0046872">
    <property type="term" value="F:metal ion binding"/>
    <property type="evidence" value="ECO:0007669"/>
    <property type="project" value="UniProtKB-KW"/>
</dbReference>
<dbReference type="Pfam" id="PF07973">
    <property type="entry name" value="tRNA_SAD"/>
    <property type="match status" value="1"/>
</dbReference>
<keyword evidence="6 13" id="KW-0547">Nucleotide-binding</keyword>
<dbReference type="GO" id="GO:0005737">
    <property type="term" value="C:cytoplasm"/>
    <property type="evidence" value="ECO:0007669"/>
    <property type="project" value="UniProtKB-SubCell"/>
</dbReference>
<dbReference type="InterPro" id="IPR004154">
    <property type="entry name" value="Anticodon-bd"/>
</dbReference>
<evidence type="ECO:0000256" key="2">
    <source>
        <dbReference type="ARBA" id="ARBA00022490"/>
    </source>
</evidence>
<dbReference type="GO" id="GO:0000049">
    <property type="term" value="F:tRNA binding"/>
    <property type="evidence" value="ECO:0007669"/>
    <property type="project" value="UniProtKB-KW"/>
</dbReference>
<feature type="binding site" evidence="13">
    <location>
        <position position="299"/>
    </location>
    <ligand>
        <name>Zn(2+)</name>
        <dbReference type="ChEBI" id="CHEBI:29105"/>
        <note>catalytic</note>
    </ligand>
</feature>
<dbReference type="EC" id="6.1.1.3" evidence="13"/>
<keyword evidence="5 13" id="KW-0479">Metal-binding</keyword>
<proteinExistence type="inferred from homology"/>
<dbReference type="Gene3D" id="3.30.980.10">
    <property type="entry name" value="Threonyl-trna Synthetase, Chain A, domain 2"/>
    <property type="match status" value="1"/>
</dbReference>
<accession>A0A2G9YLY8</accession>
<evidence type="ECO:0000256" key="5">
    <source>
        <dbReference type="ARBA" id="ARBA00022723"/>
    </source>
</evidence>
<feature type="domain" description="Aminoacyl-transfer RNA synthetases class-II family profile" evidence="14">
    <location>
        <begin position="177"/>
        <end position="499"/>
    </location>
</feature>
<feature type="binding site" evidence="13">
    <location>
        <position position="350"/>
    </location>
    <ligand>
        <name>Zn(2+)</name>
        <dbReference type="ChEBI" id="CHEBI:29105"/>
        <note>catalytic</note>
    </ligand>
</feature>
<gene>
    <name evidence="13" type="primary">thrS</name>
    <name evidence="15" type="ORF">COX41_01310</name>
</gene>
<dbReference type="CDD" id="cd00771">
    <property type="entry name" value="ThrRS_core"/>
    <property type="match status" value="1"/>
</dbReference>
<comment type="cofactor">
    <cofactor evidence="13">
        <name>Zn(2+)</name>
        <dbReference type="ChEBI" id="CHEBI:29105"/>
    </cofactor>
    <text evidence="13">Binds 1 zinc ion per subunit.</text>
</comment>
<comment type="subcellular location">
    <subcellularLocation>
        <location evidence="13">Cytoplasm</location>
    </subcellularLocation>
</comment>
<evidence type="ECO:0000313" key="16">
    <source>
        <dbReference type="Proteomes" id="UP000231292"/>
    </source>
</evidence>
<evidence type="ECO:0000259" key="14">
    <source>
        <dbReference type="PROSITE" id="PS50862"/>
    </source>
</evidence>
<dbReference type="Gene3D" id="3.40.50.800">
    <property type="entry name" value="Anticodon-binding domain"/>
    <property type="match status" value="1"/>
</dbReference>
<keyword evidence="10 13" id="KW-0648">Protein biosynthesis</keyword>
<sequence length="602" mass="68473">MDLDTLRHSCSHVMAEAVKELWPEVKLAIGPSIEDGFYYDFDKESPFTDEDLAKIEKEMFEIIKKDEPFTREELSKKDAMALFNKLKEDYKLELIHEIPGETVSIYRTGKSFTDLCRGPHIKSTGEIKAFKLLSVAGAYWHGIETNPMLQRIYGTAFLNQKELDEHLKNLEEAKLRDHRKLGPALELFNIYHQEAGAGLVFYHPNGAILRGIIEDYEKKEHLKRGYQMVITPHIMQSGLWKTSGHYDYYKENMYTFKIEDDKSAKNICAINIGASANSCGGGGPAENSGGEYVLKPMNCPGHILIYKSKTRSYKDLPIRFFELGTVYRREKAGVLHGLLRVRGFTQDDAHIFCLPQQLCAEIEGIIDFAFDTMRVFGFDDLAIELSTRPKKSIGSDEDWQKATEALEDALKEKGLAYDINEGDGAFYGPKIDIKLKDALKRKWQCATIQCDFALPKRFNLSYIDNEGKQRQPIMLHRVLLGSIERFIGALIEHYNADFPLWLAPQQVLVIPIRESVLEYARKVKQELDTNGIRAGIDDRNETLDKRIRNAEINKIPYCLVVGEREAKAGTVAVRKKGQGDLGSKALGEFIGQINKEIENRIC</sequence>
<dbReference type="GO" id="GO:0006435">
    <property type="term" value="P:threonyl-tRNA aminoacylation"/>
    <property type="evidence" value="ECO:0007669"/>
    <property type="project" value="UniProtKB-UniRule"/>
</dbReference>
<dbReference type="Pfam" id="PF03129">
    <property type="entry name" value="HGTP_anticodon"/>
    <property type="match status" value="1"/>
</dbReference>
<comment type="similarity">
    <text evidence="1 13">Belongs to the class-II aminoacyl-tRNA synthetase family.</text>
</comment>
<dbReference type="EMBL" id="PCRK01000025">
    <property type="protein sequence ID" value="PIP19723.1"/>
    <property type="molecule type" value="Genomic_DNA"/>
</dbReference>
<evidence type="ECO:0000256" key="6">
    <source>
        <dbReference type="ARBA" id="ARBA00022741"/>
    </source>
</evidence>
<organism evidence="15 16">
    <name type="scientific">Candidatus Sherwoodlollariibacterium unditelluris</name>
    <dbReference type="NCBI Taxonomy" id="1974757"/>
    <lineage>
        <taxon>Bacteria</taxon>
        <taxon>Pseudomonadati</taxon>
        <taxon>Candidatus Omnitrophota</taxon>
        <taxon>Candidatus Sherwoodlollariibacterium</taxon>
    </lineage>
</organism>
<dbReference type="InterPro" id="IPR012947">
    <property type="entry name" value="tRNA_SAD"/>
</dbReference>
<dbReference type="InterPro" id="IPR002320">
    <property type="entry name" value="Thr-tRNA-ligase_IIa"/>
</dbReference>
<evidence type="ECO:0000256" key="3">
    <source>
        <dbReference type="ARBA" id="ARBA00022555"/>
    </source>
</evidence>
<name>A0A2G9YLY8_9BACT</name>
<dbReference type="HAMAP" id="MF_00184">
    <property type="entry name" value="Thr_tRNA_synth"/>
    <property type="match status" value="1"/>
</dbReference>
<comment type="caution">
    <text evidence="13">Lacks conserved residue(s) required for the propagation of feature annotation.</text>
</comment>
<dbReference type="Pfam" id="PF00587">
    <property type="entry name" value="tRNA-synt_2b"/>
    <property type="match status" value="1"/>
</dbReference>
<evidence type="ECO:0000256" key="11">
    <source>
        <dbReference type="ARBA" id="ARBA00023146"/>
    </source>
</evidence>
<dbReference type="SUPFAM" id="SSF55681">
    <property type="entry name" value="Class II aaRS and biotin synthetases"/>
    <property type="match status" value="1"/>
</dbReference>
<dbReference type="GO" id="GO:0004829">
    <property type="term" value="F:threonine-tRNA ligase activity"/>
    <property type="evidence" value="ECO:0007669"/>
    <property type="project" value="UniProtKB-UniRule"/>
</dbReference>
<keyword evidence="2 13" id="KW-0963">Cytoplasm</keyword>
<protein>
    <recommendedName>
        <fullName evidence="13">Threonine--tRNA ligase</fullName>
        <ecNumber evidence="13">6.1.1.3</ecNumber>
    </recommendedName>
    <alternativeName>
        <fullName evidence="13">Threonyl-tRNA synthetase</fullName>
        <shortName evidence="13">ThrRS</shortName>
    </alternativeName>
</protein>
<keyword evidence="3 13" id="KW-0820">tRNA-binding</keyword>
<feature type="binding site" evidence="13">
    <location>
        <position position="476"/>
    </location>
    <ligand>
        <name>Zn(2+)</name>
        <dbReference type="ChEBI" id="CHEBI:29105"/>
        <note>catalytic</note>
    </ligand>
</feature>
<reference evidence="15 16" key="1">
    <citation type="submission" date="2017-09" db="EMBL/GenBank/DDBJ databases">
        <title>Depth-based differentiation of microbial function through sediment-hosted aquifers and enrichment of novel symbionts in the deep terrestrial subsurface.</title>
        <authorList>
            <person name="Probst A.J."/>
            <person name="Ladd B."/>
            <person name="Jarett J.K."/>
            <person name="Geller-Mcgrath D.E."/>
            <person name="Sieber C.M."/>
            <person name="Emerson J.B."/>
            <person name="Anantharaman K."/>
            <person name="Thomas B.C."/>
            <person name="Malmstrom R."/>
            <person name="Stieglmeier M."/>
            <person name="Klingl A."/>
            <person name="Woyke T."/>
            <person name="Ryan C.M."/>
            <person name="Banfield J.F."/>
        </authorList>
    </citation>
    <scope>NUCLEOTIDE SEQUENCE [LARGE SCALE GENOMIC DNA]</scope>
    <source>
        <strain evidence="15">CG23_combo_of_CG06-09_8_20_14_all_41_10</strain>
    </source>
</reference>
<dbReference type="Proteomes" id="UP000231292">
    <property type="component" value="Unassembled WGS sequence"/>
</dbReference>
<dbReference type="PANTHER" id="PTHR11451:SF44">
    <property type="entry name" value="THREONINE--TRNA LIGASE, CHLOROPLASTIC_MITOCHONDRIAL 2"/>
    <property type="match status" value="1"/>
</dbReference>
<keyword evidence="4 13" id="KW-0436">Ligase</keyword>
<dbReference type="SMART" id="SM00863">
    <property type="entry name" value="tRNA_SAD"/>
    <property type="match status" value="1"/>
</dbReference>
<evidence type="ECO:0000256" key="13">
    <source>
        <dbReference type="HAMAP-Rule" id="MF_00184"/>
    </source>
</evidence>
<evidence type="ECO:0000256" key="7">
    <source>
        <dbReference type="ARBA" id="ARBA00022833"/>
    </source>
</evidence>
<dbReference type="GO" id="GO:0005524">
    <property type="term" value="F:ATP binding"/>
    <property type="evidence" value="ECO:0007669"/>
    <property type="project" value="UniProtKB-UniRule"/>
</dbReference>
<dbReference type="InterPro" id="IPR033728">
    <property type="entry name" value="ThrRS_core"/>
</dbReference>
<evidence type="ECO:0000256" key="8">
    <source>
        <dbReference type="ARBA" id="ARBA00022840"/>
    </source>
</evidence>
<keyword evidence="8 13" id="KW-0067">ATP-binding</keyword>
<dbReference type="FunFam" id="3.40.50.800:FF:000001">
    <property type="entry name" value="Threonine--tRNA ligase"/>
    <property type="match status" value="1"/>
</dbReference>
<evidence type="ECO:0000256" key="10">
    <source>
        <dbReference type="ARBA" id="ARBA00022917"/>
    </source>
</evidence>